<gene>
    <name evidence="3" type="ORF">AHOG_17575</name>
</gene>
<evidence type="ECO:0000313" key="4">
    <source>
        <dbReference type="Proteomes" id="UP000204221"/>
    </source>
</evidence>
<dbReference type="KEGG" id="ahg:AHOG_17575"/>
<dbReference type="Pfam" id="PF20530">
    <property type="entry name" value="DUF6745"/>
    <property type="match status" value="1"/>
</dbReference>
<accession>A0A221W5H3</accession>
<evidence type="ECO:0000256" key="1">
    <source>
        <dbReference type="SAM" id="MobiDB-lite"/>
    </source>
</evidence>
<proteinExistence type="predicted"/>
<feature type="compositionally biased region" description="Pro residues" evidence="1">
    <location>
        <begin position="36"/>
        <end position="45"/>
    </location>
</feature>
<feature type="region of interest" description="Disordered" evidence="1">
    <location>
        <begin position="247"/>
        <end position="314"/>
    </location>
</feature>
<evidence type="ECO:0000259" key="2">
    <source>
        <dbReference type="Pfam" id="PF20530"/>
    </source>
</evidence>
<feature type="compositionally biased region" description="Polar residues" evidence="1">
    <location>
        <begin position="95"/>
        <end position="109"/>
    </location>
</feature>
<organism evidence="3 4">
    <name type="scientific">Actinoalloteichus hoggarensis</name>
    <dbReference type="NCBI Taxonomy" id="1470176"/>
    <lineage>
        <taxon>Bacteria</taxon>
        <taxon>Bacillati</taxon>
        <taxon>Actinomycetota</taxon>
        <taxon>Actinomycetes</taxon>
        <taxon>Pseudonocardiales</taxon>
        <taxon>Pseudonocardiaceae</taxon>
        <taxon>Actinoalloteichus</taxon>
    </lineage>
</organism>
<protein>
    <recommendedName>
        <fullName evidence="2">DUF6745 domain-containing protein</fullName>
    </recommendedName>
</protein>
<evidence type="ECO:0000313" key="3">
    <source>
        <dbReference type="EMBL" id="ASO21140.1"/>
    </source>
</evidence>
<sequence>MASHGDQPLGSRLASLVSALRRRLDRRIGVRDPAGRPRPPTPPDPSAALRSGAGPAPLLDHGVPGRCVEACAARPPTSSEARSRSAPGRPGTAGTKPTGSLDTRCTSGSMAMPSPARTGHTGRRGPRWSAPAAGGGRARTCASWPSGPPRCTPNPAPDDACGEVRLHAADGPAVVCPDGWAVHSWHGTRAPAWVIEAPTAAAIAAESTVEVRRRAIERVGRPSFLEQAGLTLVGRSIDPGDVGHEPRLYGLPYRHHGARTRPSASRRTRITPPSGRSADRRRAADRRRGSPADVGLRARLGPSRPGTSAAGDRV</sequence>
<name>A0A221W5H3_9PSEU</name>
<feature type="compositionally biased region" description="Basic and acidic residues" evidence="1">
    <location>
        <begin position="277"/>
        <end position="290"/>
    </location>
</feature>
<feature type="compositionally biased region" description="Basic and acidic residues" evidence="1">
    <location>
        <begin position="26"/>
        <end position="35"/>
    </location>
</feature>
<reference evidence="3 4" key="1">
    <citation type="submission" date="2017-07" db="EMBL/GenBank/DDBJ databases">
        <title>Complete genome sequence of Actinoalloteichus hoggarensis DSM 45943, type strain of Actinoalloteichus hoggarensis.</title>
        <authorList>
            <person name="Ruckert C."/>
            <person name="Nouioui I."/>
            <person name="Willmese J."/>
            <person name="van Wezel G."/>
            <person name="Klenk H.-P."/>
            <person name="Kalinowski J."/>
            <person name="Zotchev S.B."/>
        </authorList>
    </citation>
    <scope>NUCLEOTIDE SEQUENCE [LARGE SCALE GENOMIC DNA]</scope>
    <source>
        <strain evidence="3 4">DSM 45943</strain>
    </source>
</reference>
<keyword evidence="4" id="KW-1185">Reference proteome</keyword>
<dbReference type="AlphaFoldDB" id="A0A221W5H3"/>
<feature type="region of interest" description="Disordered" evidence="1">
    <location>
        <begin position="26"/>
        <end position="61"/>
    </location>
</feature>
<dbReference type="Proteomes" id="UP000204221">
    <property type="component" value="Chromosome"/>
</dbReference>
<feature type="region of interest" description="Disordered" evidence="1">
    <location>
        <begin position="73"/>
        <end position="150"/>
    </location>
</feature>
<dbReference type="EMBL" id="CP022521">
    <property type="protein sequence ID" value="ASO21140.1"/>
    <property type="molecule type" value="Genomic_DNA"/>
</dbReference>
<dbReference type="InterPro" id="IPR046633">
    <property type="entry name" value="DUF6745"/>
</dbReference>
<feature type="compositionally biased region" description="Basic residues" evidence="1">
    <location>
        <begin position="253"/>
        <end position="269"/>
    </location>
</feature>
<feature type="domain" description="DUF6745" evidence="2">
    <location>
        <begin position="164"/>
        <end position="235"/>
    </location>
</feature>